<reference evidence="1" key="1">
    <citation type="submission" date="2021-06" db="EMBL/GenBank/DDBJ databases">
        <authorList>
            <person name="Kallberg Y."/>
            <person name="Tangrot J."/>
            <person name="Rosling A."/>
        </authorList>
    </citation>
    <scope>NUCLEOTIDE SEQUENCE</scope>
    <source>
        <strain evidence="1">FL966</strain>
    </source>
</reference>
<proteinExistence type="predicted"/>
<evidence type="ECO:0000313" key="1">
    <source>
        <dbReference type="EMBL" id="CAG8485549.1"/>
    </source>
</evidence>
<protein>
    <submittedName>
        <fullName evidence="1">12716_t:CDS:1</fullName>
    </submittedName>
</protein>
<sequence length="66" mass="7191">MIESISKIESKINKALNLDAKLSAIVSNSALAYSATIHELVLNSLTQSSNDELDQPLTNLDKLYLS</sequence>
<keyword evidence="2" id="KW-1185">Reference proteome</keyword>
<dbReference type="AlphaFoldDB" id="A0A9N8WCY9"/>
<accession>A0A9N8WCY9</accession>
<comment type="caution">
    <text evidence="1">The sequence shown here is derived from an EMBL/GenBank/DDBJ whole genome shotgun (WGS) entry which is preliminary data.</text>
</comment>
<evidence type="ECO:0000313" key="2">
    <source>
        <dbReference type="Proteomes" id="UP000789759"/>
    </source>
</evidence>
<name>A0A9N8WCY9_9GLOM</name>
<gene>
    <name evidence="1" type="ORF">CPELLU_LOCUS1726</name>
</gene>
<dbReference type="EMBL" id="CAJVQA010000672">
    <property type="protein sequence ID" value="CAG8485549.1"/>
    <property type="molecule type" value="Genomic_DNA"/>
</dbReference>
<dbReference type="Proteomes" id="UP000789759">
    <property type="component" value="Unassembled WGS sequence"/>
</dbReference>
<organism evidence="1 2">
    <name type="scientific">Cetraspora pellucida</name>
    <dbReference type="NCBI Taxonomy" id="1433469"/>
    <lineage>
        <taxon>Eukaryota</taxon>
        <taxon>Fungi</taxon>
        <taxon>Fungi incertae sedis</taxon>
        <taxon>Mucoromycota</taxon>
        <taxon>Glomeromycotina</taxon>
        <taxon>Glomeromycetes</taxon>
        <taxon>Diversisporales</taxon>
        <taxon>Gigasporaceae</taxon>
        <taxon>Cetraspora</taxon>
    </lineage>
</organism>